<keyword evidence="1" id="KW-0732">Signal</keyword>
<dbReference type="CDD" id="cd00158">
    <property type="entry name" value="RHOD"/>
    <property type="match status" value="1"/>
</dbReference>
<feature type="chain" id="PRO_5031377903" description="Rhodanese domain-containing protein" evidence="1">
    <location>
        <begin position="26"/>
        <end position="152"/>
    </location>
</feature>
<accession>A0A7V2SYL2</accession>
<reference evidence="3" key="1">
    <citation type="journal article" date="2020" name="mSystems">
        <title>Genome- and Community-Level Interaction Insights into Carbon Utilization and Element Cycling Functions of Hydrothermarchaeota in Hydrothermal Sediment.</title>
        <authorList>
            <person name="Zhou Z."/>
            <person name="Liu Y."/>
            <person name="Xu W."/>
            <person name="Pan J."/>
            <person name="Luo Z.H."/>
            <person name="Li M."/>
        </authorList>
    </citation>
    <scope>NUCLEOTIDE SEQUENCE [LARGE SCALE GENOMIC DNA]</scope>
    <source>
        <strain evidence="3">HyVt-493</strain>
    </source>
</reference>
<dbReference type="PANTHER" id="PTHR44086">
    <property type="entry name" value="THIOSULFATE SULFURTRANSFERASE RDL2, MITOCHONDRIAL-RELATED"/>
    <property type="match status" value="1"/>
</dbReference>
<dbReference type="EMBL" id="DRMS01000050">
    <property type="protein sequence ID" value="HFC91427.1"/>
    <property type="molecule type" value="Genomic_DNA"/>
</dbReference>
<dbReference type="Pfam" id="PF00581">
    <property type="entry name" value="Rhodanese"/>
    <property type="match status" value="1"/>
</dbReference>
<sequence>MFKMKIITLSSVLVLSLTIMPTIQADVAGIKGGSVLQAEVAKHVKNISTTELKKLLKDNPEVALVDVRLPSEVKSMGGAIKARQNVNIPRGWLEWRITNVALDKNTPIIVYCGANVRSPLAADTLTKMGYTNVKNYADGYIGWKRAGLPIAQ</sequence>
<feature type="signal peptide" evidence="1">
    <location>
        <begin position="1"/>
        <end position="25"/>
    </location>
</feature>
<dbReference type="Gene3D" id="3.40.250.10">
    <property type="entry name" value="Rhodanese-like domain"/>
    <property type="match status" value="1"/>
</dbReference>
<dbReference type="Proteomes" id="UP000885750">
    <property type="component" value="Unassembled WGS sequence"/>
</dbReference>
<evidence type="ECO:0000256" key="1">
    <source>
        <dbReference type="SAM" id="SignalP"/>
    </source>
</evidence>
<dbReference type="SMART" id="SM00450">
    <property type="entry name" value="RHOD"/>
    <property type="match status" value="1"/>
</dbReference>
<feature type="domain" description="Rhodanese" evidence="2">
    <location>
        <begin position="58"/>
        <end position="152"/>
    </location>
</feature>
<dbReference type="InterPro" id="IPR001763">
    <property type="entry name" value="Rhodanese-like_dom"/>
</dbReference>
<evidence type="ECO:0000259" key="2">
    <source>
        <dbReference type="PROSITE" id="PS50206"/>
    </source>
</evidence>
<gene>
    <name evidence="3" type="ORF">ENJ51_01295</name>
</gene>
<dbReference type="PROSITE" id="PS50206">
    <property type="entry name" value="RHODANESE_3"/>
    <property type="match status" value="1"/>
</dbReference>
<protein>
    <recommendedName>
        <fullName evidence="2">Rhodanese domain-containing protein</fullName>
    </recommendedName>
</protein>
<name>A0A7V2SYL2_LEUMU</name>
<proteinExistence type="predicted"/>
<evidence type="ECO:0000313" key="3">
    <source>
        <dbReference type="EMBL" id="HFC91427.1"/>
    </source>
</evidence>
<dbReference type="GO" id="GO:0004792">
    <property type="term" value="F:thiosulfate-cyanide sulfurtransferase activity"/>
    <property type="evidence" value="ECO:0007669"/>
    <property type="project" value="TreeGrafter"/>
</dbReference>
<dbReference type="AlphaFoldDB" id="A0A7V2SYL2"/>
<organism evidence="3">
    <name type="scientific">Leucothrix mucor</name>
    <dbReference type="NCBI Taxonomy" id="45248"/>
    <lineage>
        <taxon>Bacteria</taxon>
        <taxon>Pseudomonadati</taxon>
        <taxon>Pseudomonadota</taxon>
        <taxon>Gammaproteobacteria</taxon>
        <taxon>Thiotrichales</taxon>
        <taxon>Thiotrichaceae</taxon>
        <taxon>Leucothrix</taxon>
    </lineage>
</organism>
<dbReference type="SUPFAM" id="SSF52821">
    <property type="entry name" value="Rhodanese/Cell cycle control phosphatase"/>
    <property type="match status" value="1"/>
</dbReference>
<dbReference type="InterPro" id="IPR036873">
    <property type="entry name" value="Rhodanese-like_dom_sf"/>
</dbReference>
<dbReference type="PANTHER" id="PTHR44086:SF10">
    <property type="entry name" value="THIOSULFATE SULFURTRANSFERASE_RHODANESE-LIKE DOMAIN-CONTAINING PROTEIN 3"/>
    <property type="match status" value="1"/>
</dbReference>
<comment type="caution">
    <text evidence="3">The sequence shown here is derived from an EMBL/GenBank/DDBJ whole genome shotgun (WGS) entry which is preliminary data.</text>
</comment>